<evidence type="ECO:0000256" key="4">
    <source>
        <dbReference type="ARBA" id="ARBA00023159"/>
    </source>
</evidence>
<dbReference type="GO" id="GO:0003677">
    <property type="term" value="F:DNA binding"/>
    <property type="evidence" value="ECO:0007669"/>
    <property type="project" value="InterPro"/>
</dbReference>
<dbReference type="SUPFAM" id="SSF52172">
    <property type="entry name" value="CheY-like"/>
    <property type="match status" value="1"/>
</dbReference>
<dbReference type="PANTHER" id="PTHR37299:SF3">
    <property type="entry name" value="STAGE 0 SPORULATION PROTEIN A HOMOLOG"/>
    <property type="match status" value="1"/>
</dbReference>
<dbReference type="PROSITE" id="PS50110">
    <property type="entry name" value="RESPONSE_REGULATORY"/>
    <property type="match status" value="1"/>
</dbReference>
<comment type="function">
    <text evidence="5">May play the central regulatory role in sporulation. It may be an element of the effector pathway responsible for the activation of sporulation genes in response to nutritional stress. Spo0A may act in concert with spo0H (a sigma factor) to control the expression of some genes that are critical to the sporulation process.</text>
</comment>
<dbReference type="PROSITE" id="PS50930">
    <property type="entry name" value="HTH_LYTTR"/>
    <property type="match status" value="1"/>
</dbReference>
<dbReference type="InterPro" id="IPR046947">
    <property type="entry name" value="LytR-like"/>
</dbReference>
<keyword evidence="3" id="KW-0902">Two-component regulatory system</keyword>
<dbReference type="SMART" id="SM00448">
    <property type="entry name" value="REC"/>
    <property type="match status" value="1"/>
</dbReference>
<dbReference type="Gene3D" id="2.40.50.1020">
    <property type="entry name" value="LytTr DNA-binding domain"/>
    <property type="match status" value="1"/>
</dbReference>
<dbReference type="RefSeq" id="WP_072773141.1">
    <property type="nucleotide sequence ID" value="NZ_FRDN01000008.1"/>
</dbReference>
<evidence type="ECO:0000256" key="5">
    <source>
        <dbReference type="ARBA" id="ARBA00024867"/>
    </source>
</evidence>
<evidence type="ECO:0000259" key="9">
    <source>
        <dbReference type="PROSITE" id="PS50930"/>
    </source>
</evidence>
<dbReference type="InterPro" id="IPR001789">
    <property type="entry name" value="Sig_transdc_resp-reg_receiver"/>
</dbReference>
<dbReference type="InterPro" id="IPR007492">
    <property type="entry name" value="LytTR_DNA-bd_dom"/>
</dbReference>
<dbReference type="EMBL" id="FRDN01000008">
    <property type="protein sequence ID" value="SHN75966.1"/>
    <property type="molecule type" value="Genomic_DNA"/>
</dbReference>
<evidence type="ECO:0000256" key="3">
    <source>
        <dbReference type="ARBA" id="ARBA00023012"/>
    </source>
</evidence>
<organism evidence="10 11">
    <name type="scientific">Desulfitobacterium chlororespirans DSM 11544</name>
    <dbReference type="NCBI Taxonomy" id="1121395"/>
    <lineage>
        <taxon>Bacteria</taxon>
        <taxon>Bacillati</taxon>
        <taxon>Bacillota</taxon>
        <taxon>Clostridia</taxon>
        <taxon>Eubacteriales</taxon>
        <taxon>Desulfitobacteriaceae</taxon>
        <taxon>Desulfitobacterium</taxon>
    </lineage>
</organism>
<comment type="function">
    <text evidence="6">Required for high-level post-exponential phase expression of a series of secreted proteins.</text>
</comment>
<evidence type="ECO:0000256" key="2">
    <source>
        <dbReference type="ARBA" id="ARBA00022490"/>
    </source>
</evidence>
<feature type="modified residue" description="4-aspartylphosphate" evidence="7">
    <location>
        <position position="60"/>
    </location>
</feature>
<protein>
    <recommendedName>
        <fullName evidence="1">Stage 0 sporulation protein A homolog</fullName>
    </recommendedName>
</protein>
<dbReference type="AlphaFoldDB" id="A0A1M7TYZ0"/>
<feature type="domain" description="Response regulatory" evidence="8">
    <location>
        <begin position="3"/>
        <end position="123"/>
    </location>
</feature>
<evidence type="ECO:0000313" key="10">
    <source>
        <dbReference type="EMBL" id="SHN75966.1"/>
    </source>
</evidence>
<evidence type="ECO:0000256" key="7">
    <source>
        <dbReference type="PROSITE-ProRule" id="PRU00169"/>
    </source>
</evidence>
<evidence type="ECO:0000259" key="8">
    <source>
        <dbReference type="PROSITE" id="PS50110"/>
    </source>
</evidence>
<accession>A0A1M7TYZ0</accession>
<proteinExistence type="predicted"/>
<dbReference type="SMART" id="SM00850">
    <property type="entry name" value="LytTR"/>
    <property type="match status" value="1"/>
</dbReference>
<reference evidence="11" key="1">
    <citation type="submission" date="2016-12" db="EMBL/GenBank/DDBJ databases">
        <authorList>
            <person name="Varghese N."/>
            <person name="Submissions S."/>
        </authorList>
    </citation>
    <scope>NUCLEOTIDE SEQUENCE [LARGE SCALE GENOMIC DNA]</scope>
    <source>
        <strain evidence="11">DSM 11544</strain>
    </source>
</reference>
<dbReference type="GO" id="GO:0000156">
    <property type="term" value="F:phosphorelay response regulator activity"/>
    <property type="evidence" value="ECO:0007669"/>
    <property type="project" value="InterPro"/>
</dbReference>
<keyword evidence="11" id="KW-1185">Reference proteome</keyword>
<dbReference type="STRING" id="1121395.SAMN02745215_02777"/>
<name>A0A1M7TYZ0_9FIRM</name>
<sequence>MYKVALCEDEQVFFEAHEKICRDILDGLTIEYHLSVFENGHDFLNAFLEQGERYDLLLLDILMEGTDGMTLARRIRETDTDMAIIFITSHPDFALQGYDVAALHYLIKPVDGATLERLIHGDYHSRFANEFFMLATNGSKRRIAIKDIICLETSGRRVAVTTREGLISVPGKLTDLLSELPQEHFIRCHQAYAVNIRNIRELTKQDAIAVNGKAVPVSRTFMSDVQKAFVRQLRSC</sequence>
<keyword evidence="7" id="KW-0597">Phosphoprotein</keyword>
<keyword evidence="4" id="KW-0010">Activator</keyword>
<dbReference type="PANTHER" id="PTHR37299">
    <property type="entry name" value="TRANSCRIPTIONAL REGULATOR-RELATED"/>
    <property type="match status" value="1"/>
</dbReference>
<gene>
    <name evidence="10" type="ORF">SAMN02745215_02777</name>
</gene>
<feature type="domain" description="HTH LytTR-type" evidence="9">
    <location>
        <begin position="143"/>
        <end position="231"/>
    </location>
</feature>
<evidence type="ECO:0000256" key="1">
    <source>
        <dbReference type="ARBA" id="ARBA00018672"/>
    </source>
</evidence>
<dbReference type="Pfam" id="PF00072">
    <property type="entry name" value="Response_reg"/>
    <property type="match status" value="1"/>
</dbReference>
<evidence type="ECO:0000256" key="6">
    <source>
        <dbReference type="ARBA" id="ARBA00037164"/>
    </source>
</evidence>
<dbReference type="Gene3D" id="3.40.50.2300">
    <property type="match status" value="1"/>
</dbReference>
<keyword evidence="2" id="KW-0963">Cytoplasm</keyword>
<dbReference type="Proteomes" id="UP000184010">
    <property type="component" value="Unassembled WGS sequence"/>
</dbReference>
<dbReference type="InterPro" id="IPR011006">
    <property type="entry name" value="CheY-like_superfamily"/>
</dbReference>
<dbReference type="Pfam" id="PF04397">
    <property type="entry name" value="LytTR"/>
    <property type="match status" value="1"/>
</dbReference>
<evidence type="ECO:0000313" key="11">
    <source>
        <dbReference type="Proteomes" id="UP000184010"/>
    </source>
</evidence>